<dbReference type="PANTHER" id="PTHR30185:SF18">
    <property type="entry name" value="TRANSCRIPTIONAL REGULATOR MTLR"/>
    <property type="match status" value="1"/>
</dbReference>
<dbReference type="RefSeq" id="WP_187958105.1">
    <property type="nucleotide sequence ID" value="NZ_JAVBVO010000005.1"/>
</dbReference>
<evidence type="ECO:0000256" key="1">
    <source>
        <dbReference type="ARBA" id="ARBA00022737"/>
    </source>
</evidence>
<dbReference type="SUPFAM" id="SSF63520">
    <property type="entry name" value="PTS-regulatory domain, PRD"/>
    <property type="match status" value="1"/>
</dbReference>
<evidence type="ECO:0000313" key="5">
    <source>
        <dbReference type="EMBL" id="MDZ5760321.1"/>
    </source>
</evidence>
<dbReference type="Pfam" id="PF00874">
    <property type="entry name" value="PRD"/>
    <property type="match status" value="1"/>
</dbReference>
<organism evidence="5 6">
    <name type="scientific">Carnobacterium maltaromaticum</name>
    <name type="common">Carnobacterium piscicola</name>
    <dbReference type="NCBI Taxonomy" id="2751"/>
    <lineage>
        <taxon>Bacteria</taxon>
        <taxon>Bacillati</taxon>
        <taxon>Bacillota</taxon>
        <taxon>Bacilli</taxon>
        <taxon>Lactobacillales</taxon>
        <taxon>Carnobacteriaceae</taxon>
        <taxon>Carnobacterium</taxon>
    </lineage>
</organism>
<dbReference type="EMBL" id="JAVBVO010000005">
    <property type="protein sequence ID" value="MDZ5760321.1"/>
    <property type="molecule type" value="Genomic_DNA"/>
</dbReference>
<comment type="caution">
    <text evidence="5">The sequence shown here is derived from an EMBL/GenBank/DDBJ whole genome shotgun (WGS) entry which is preliminary data.</text>
</comment>
<dbReference type="PANTHER" id="PTHR30185">
    <property type="entry name" value="CRYPTIC BETA-GLUCOSIDE BGL OPERON ANTITERMINATOR"/>
    <property type="match status" value="1"/>
</dbReference>
<feature type="domain" description="PRD" evidence="4">
    <location>
        <begin position="302"/>
        <end position="415"/>
    </location>
</feature>
<dbReference type="InterPro" id="IPR016152">
    <property type="entry name" value="PTrfase/Anion_transptr"/>
</dbReference>
<proteinExistence type="predicted"/>
<dbReference type="AlphaFoldDB" id="A0AAW9K6L7"/>
<evidence type="ECO:0000256" key="3">
    <source>
        <dbReference type="ARBA" id="ARBA00023163"/>
    </source>
</evidence>
<dbReference type="Gene3D" id="3.40.930.10">
    <property type="entry name" value="Mannitol-specific EII, Chain A"/>
    <property type="match status" value="1"/>
</dbReference>
<evidence type="ECO:0000256" key="2">
    <source>
        <dbReference type="ARBA" id="ARBA00023015"/>
    </source>
</evidence>
<keyword evidence="1" id="KW-0677">Repeat</keyword>
<evidence type="ECO:0000259" key="4">
    <source>
        <dbReference type="PROSITE" id="PS51372"/>
    </source>
</evidence>
<sequence length="693" mass="81607">MQFDSKFNQFLKILVKQKEISGITALANRSGLSRRMIYYYIEKLNELLLVLDSPILEKQARGVLQVSSQQQRKIKEWLKNQKKQDFILTINERRVIVTVLILIENQKWQLNHFQELFLVSRNTILKDIQWVKEHFAVSEIQLKSTKAKGYHIIVDELERRQLIYQQLYLIETGQKEACFDFLLGALGYENLEILKETIIEPIKKLIEKTKESLGKELAAQDIHILSKLIFILKDRNTKNCIPKWTDGEEFLIKERLEYQVAKKLLVKIELIIKINYLEEEALYYGMLLLCIEKNTDAHFRSNPFENLIYLTENLVTLFEQIVGLYFHDRENLIKKIQTHLKVLYYRHVFDMQMPSYGLDNVSTYYQKAFRLTEKVSNLMKSDVVFQHSFPDGFSKEELAEVALYFEEAILKEQTKQYVPQLIIVSDFPDVLNSLLENHLRQLLPNVSIVGILKSDNAHFYSGKVDYCISTNTNYVHNQGETVIVSVILTKEEKIRIKKIEQSHGRYLKMRDKIKQLMNDYQYLTNQEDFIAELSHVLEQSEKNSVETQHIELIDFLKNPFFCCIKQEVGSLTEMMSWLSGPLIEEKYIQPTYTQQVLKELKEERFIFLYPKVLLVHTDYRFGSMKPGCSFLYLKTPFVLSTNEQVQFVLFLATEENMGHVPLLFELDHLLQGSFLRQLKEKNSFKEAIASIDW</sequence>
<dbReference type="InterPro" id="IPR050661">
    <property type="entry name" value="BglG_antiterminators"/>
</dbReference>
<name>A0AAW9K6L7_CARML</name>
<keyword evidence="2" id="KW-0805">Transcription regulation</keyword>
<dbReference type="Gene3D" id="1.10.1790.10">
    <property type="entry name" value="PRD domain"/>
    <property type="match status" value="1"/>
</dbReference>
<feature type="domain" description="PRD" evidence="4">
    <location>
        <begin position="193"/>
        <end position="298"/>
    </location>
</feature>
<dbReference type="SUPFAM" id="SSF55804">
    <property type="entry name" value="Phoshotransferase/anion transport protein"/>
    <property type="match status" value="1"/>
</dbReference>
<keyword evidence="3" id="KW-0804">Transcription</keyword>
<accession>A0AAW9K6L7</accession>
<dbReference type="GO" id="GO:0006355">
    <property type="term" value="P:regulation of DNA-templated transcription"/>
    <property type="evidence" value="ECO:0007669"/>
    <property type="project" value="InterPro"/>
</dbReference>
<protein>
    <submittedName>
        <fullName evidence="5">PRD domain-containing protein</fullName>
    </submittedName>
</protein>
<dbReference type="Proteomes" id="UP001290462">
    <property type="component" value="Unassembled WGS sequence"/>
</dbReference>
<dbReference type="InterPro" id="IPR036634">
    <property type="entry name" value="PRD_sf"/>
</dbReference>
<reference evidence="5" key="1">
    <citation type="submission" date="2023-08" db="EMBL/GenBank/DDBJ databases">
        <title>Genomic characterization of piscicolin 126 produced by Carnobacterium maltaromaticum CM22 strain isolated from salmon (Salmo salar).</title>
        <authorList>
            <person name="Gonzalez-Gragera E."/>
            <person name="Garcia-Lopez J.D."/>
            <person name="Teso-Perez C."/>
            <person name="Gimenez-Hernandez I."/>
            <person name="Peralta-Sanchez J.M."/>
            <person name="Valdivia E."/>
            <person name="Montalban-Lopez M."/>
            <person name="Martin-Platero A.M."/>
            <person name="Banos A."/>
            <person name="Martinez-Bueno M."/>
        </authorList>
    </citation>
    <scope>NUCLEOTIDE SEQUENCE</scope>
    <source>
        <strain evidence="5">CM22</strain>
    </source>
</reference>
<gene>
    <name evidence="5" type="ORF">RAK27_16910</name>
</gene>
<evidence type="ECO:0000313" key="6">
    <source>
        <dbReference type="Proteomes" id="UP001290462"/>
    </source>
</evidence>
<dbReference type="PROSITE" id="PS51372">
    <property type="entry name" value="PRD_2"/>
    <property type="match status" value="2"/>
</dbReference>
<dbReference type="InterPro" id="IPR011608">
    <property type="entry name" value="PRD"/>
</dbReference>